<feature type="chain" id="PRO_5014869721" evidence="1">
    <location>
        <begin position="19"/>
        <end position="102"/>
    </location>
</feature>
<accession>A0A2M4DEC5</accession>
<protein>
    <submittedName>
        <fullName evidence="2">Putative secreted protein</fullName>
    </submittedName>
</protein>
<evidence type="ECO:0000256" key="1">
    <source>
        <dbReference type="SAM" id="SignalP"/>
    </source>
</evidence>
<dbReference type="EMBL" id="GGFL01011755">
    <property type="protein sequence ID" value="MBW75933.1"/>
    <property type="molecule type" value="Transcribed_RNA"/>
</dbReference>
<proteinExistence type="predicted"/>
<evidence type="ECO:0000313" key="2">
    <source>
        <dbReference type="EMBL" id="MBW75933.1"/>
    </source>
</evidence>
<name>A0A2M4DEC5_ANODA</name>
<sequence>MRFSCLTMIALSLRNSSSNFVLSSANCCSETPPTIATCCCCAPLLAGDMLPPPPPPAPVVPLLTVTGDPLAEAADAPPFGPILSRTFDFFVTVSVVLWACDT</sequence>
<organism evidence="2">
    <name type="scientific">Anopheles darlingi</name>
    <name type="common">Mosquito</name>
    <dbReference type="NCBI Taxonomy" id="43151"/>
    <lineage>
        <taxon>Eukaryota</taxon>
        <taxon>Metazoa</taxon>
        <taxon>Ecdysozoa</taxon>
        <taxon>Arthropoda</taxon>
        <taxon>Hexapoda</taxon>
        <taxon>Insecta</taxon>
        <taxon>Pterygota</taxon>
        <taxon>Neoptera</taxon>
        <taxon>Endopterygota</taxon>
        <taxon>Diptera</taxon>
        <taxon>Nematocera</taxon>
        <taxon>Culicoidea</taxon>
        <taxon>Culicidae</taxon>
        <taxon>Anophelinae</taxon>
        <taxon>Anopheles</taxon>
    </lineage>
</organism>
<keyword evidence="1" id="KW-0732">Signal</keyword>
<dbReference type="AlphaFoldDB" id="A0A2M4DEC5"/>
<feature type="signal peptide" evidence="1">
    <location>
        <begin position="1"/>
        <end position="18"/>
    </location>
</feature>
<reference evidence="2" key="1">
    <citation type="submission" date="2018-01" db="EMBL/GenBank/DDBJ databases">
        <title>An insight into the sialome of Amazonian anophelines.</title>
        <authorList>
            <person name="Ribeiro J.M."/>
            <person name="Scarpassa V."/>
            <person name="Calvo E."/>
        </authorList>
    </citation>
    <scope>NUCLEOTIDE SEQUENCE</scope>
</reference>